<keyword evidence="1" id="KW-0812">Transmembrane</keyword>
<keyword evidence="3" id="KW-1185">Reference proteome</keyword>
<gene>
    <name evidence="2" type="ORF">EAH80_26030</name>
</gene>
<name>A0A502DZI8_9MYCO</name>
<organism evidence="2 3">
    <name type="scientific">Mycolicibacterium hodleri</name>
    <dbReference type="NCBI Taxonomy" id="49897"/>
    <lineage>
        <taxon>Bacteria</taxon>
        <taxon>Bacillati</taxon>
        <taxon>Actinomycetota</taxon>
        <taxon>Actinomycetes</taxon>
        <taxon>Mycobacteriales</taxon>
        <taxon>Mycobacteriaceae</taxon>
        <taxon>Mycolicibacterium</taxon>
    </lineage>
</organism>
<proteinExistence type="predicted"/>
<dbReference type="EMBL" id="RCZG01000015">
    <property type="protein sequence ID" value="TPG29696.1"/>
    <property type="molecule type" value="Genomic_DNA"/>
</dbReference>
<comment type="caution">
    <text evidence="2">The sequence shown here is derived from an EMBL/GenBank/DDBJ whole genome shotgun (WGS) entry which is preliminary data.</text>
</comment>
<accession>A0A502DZI8</accession>
<evidence type="ECO:0000256" key="1">
    <source>
        <dbReference type="SAM" id="Phobius"/>
    </source>
</evidence>
<reference evidence="2 3" key="1">
    <citation type="journal article" date="2019" name="Environ. Microbiol.">
        <title>Species interactions and distinct microbial communities in high Arctic permafrost affected cryosols are associated with the CH4 and CO2 gas fluxes.</title>
        <authorList>
            <person name="Altshuler I."/>
            <person name="Hamel J."/>
            <person name="Turney S."/>
            <person name="Magnuson E."/>
            <person name="Levesque R."/>
            <person name="Greer C."/>
            <person name="Whyte L.G."/>
        </authorList>
    </citation>
    <scope>NUCLEOTIDE SEQUENCE [LARGE SCALE GENOMIC DNA]</scope>
    <source>
        <strain evidence="2 3">S5.20</strain>
    </source>
</reference>
<protein>
    <submittedName>
        <fullName evidence="2">Uncharacterized protein</fullName>
    </submittedName>
</protein>
<feature type="transmembrane region" description="Helical" evidence="1">
    <location>
        <begin position="66"/>
        <end position="86"/>
    </location>
</feature>
<keyword evidence="1" id="KW-0472">Membrane</keyword>
<evidence type="ECO:0000313" key="3">
    <source>
        <dbReference type="Proteomes" id="UP000320095"/>
    </source>
</evidence>
<keyword evidence="1" id="KW-1133">Transmembrane helix</keyword>
<dbReference type="Proteomes" id="UP000320095">
    <property type="component" value="Unassembled WGS sequence"/>
</dbReference>
<sequence length="87" mass="9451">MPIFSPVEEELRSRIRRLVVTHLTGDKIDRAGQELLMASHPIGPGAVPPSEWNTSSQVYTHSHVMACLRAGLIALVLLGVLALIVLT</sequence>
<evidence type="ECO:0000313" key="2">
    <source>
        <dbReference type="EMBL" id="TPG29696.1"/>
    </source>
</evidence>
<dbReference type="AlphaFoldDB" id="A0A502DZI8"/>